<keyword evidence="9 11" id="KW-0472">Membrane</keyword>
<evidence type="ECO:0000256" key="5">
    <source>
        <dbReference type="ARBA" id="ARBA00022692"/>
    </source>
</evidence>
<dbReference type="GO" id="GO:0006508">
    <property type="term" value="P:proteolysis"/>
    <property type="evidence" value="ECO:0007669"/>
    <property type="project" value="UniProtKB-KW"/>
</dbReference>
<feature type="transmembrane region" description="Helical" evidence="11">
    <location>
        <begin position="64"/>
        <end position="82"/>
    </location>
</feature>
<dbReference type="EMBL" id="JADEWZ010000005">
    <property type="protein sequence ID" value="MBE9115195.1"/>
    <property type="molecule type" value="Genomic_DNA"/>
</dbReference>
<evidence type="ECO:0000256" key="7">
    <source>
        <dbReference type="ARBA" id="ARBA00022946"/>
    </source>
</evidence>
<dbReference type="Proteomes" id="UP000654482">
    <property type="component" value="Unassembled WGS sequence"/>
</dbReference>
<feature type="transmembrane region" description="Helical" evidence="11">
    <location>
        <begin position="6"/>
        <end position="25"/>
    </location>
</feature>
<feature type="transmembrane region" description="Helical" evidence="11">
    <location>
        <begin position="487"/>
        <end position="509"/>
    </location>
</feature>
<feature type="domain" description="Peptidase M50" evidence="12">
    <location>
        <begin position="275"/>
        <end position="442"/>
    </location>
</feature>
<keyword evidence="6" id="KW-0378">Hydrolase</keyword>
<dbReference type="RefSeq" id="WP_194028281.1">
    <property type="nucleotide sequence ID" value="NZ_JADEWZ010000005.1"/>
</dbReference>
<feature type="transmembrane region" description="Helical" evidence="11">
    <location>
        <begin position="438"/>
        <end position="467"/>
    </location>
</feature>
<dbReference type="AlphaFoldDB" id="A0A8J7B893"/>
<keyword evidence="14" id="KW-1185">Reference proteome</keyword>
<feature type="region of interest" description="Disordered" evidence="10">
    <location>
        <begin position="99"/>
        <end position="139"/>
    </location>
</feature>
<evidence type="ECO:0000256" key="9">
    <source>
        <dbReference type="ARBA" id="ARBA00023136"/>
    </source>
</evidence>
<dbReference type="Pfam" id="PF02163">
    <property type="entry name" value="Peptidase_M50"/>
    <property type="match status" value="1"/>
</dbReference>
<accession>A0A8J7B893</accession>
<evidence type="ECO:0000259" key="12">
    <source>
        <dbReference type="Pfam" id="PF02163"/>
    </source>
</evidence>
<feature type="transmembrane region" description="Helical" evidence="11">
    <location>
        <begin position="338"/>
        <end position="356"/>
    </location>
</feature>
<sequence>MFNSSESIVTIGIVLLALGTLFWGYSRAKPFGKAGILAWLQSVVLMVPWLVFFGLFAVGIYLNLVGIILLLVVSVGIYIYIGKRLRAAGQDRILRDRGKDLTSTARAPQPLQTDDESNFRQTPPEFSSESEPEPEETPIAPEILPIPEEDLKQIQGIFGIDTFFRTETISYQEGAIFKGNLRGEPQEARDRLAAKLQERLGEKYRLFLVENPDGKPVVIVLPSSNDPQASTLAQKNFALVLLFCTLVTSIEAAGLWLGFDWFGELSRYPEALPIALGLCIILAAREIGYRLFAQRYNLRLSWPFFIPSLQIGSFGSIIRFESLLPNRSVLLDISLAGPAFSGIVSFLMVVTGLILSQPGSLFKIPTQFFQGSVLVGSLAKVILGDALQASIVDIHPLTVIGWLGLVITALNLMPAGQLDGGRIVQAIYGRKTARRTTIATLIILGIVAIISPSNPIPLYWGIVILFLQRGLERPSLNELTEPDDARAALGLLALFLMLATLIPLSPGLAGRLGIGG</sequence>
<dbReference type="InterPro" id="IPR008915">
    <property type="entry name" value="Peptidase_M50"/>
</dbReference>
<dbReference type="InterPro" id="IPR044838">
    <property type="entry name" value="EGY1-like"/>
</dbReference>
<comment type="caution">
    <text evidence="13">The sequence shown here is derived from an EMBL/GenBank/DDBJ whole genome shotgun (WGS) entry which is preliminary data.</text>
</comment>
<dbReference type="CDD" id="cd06160">
    <property type="entry name" value="S2P-M50_like_2"/>
    <property type="match status" value="1"/>
</dbReference>
<evidence type="ECO:0000256" key="2">
    <source>
        <dbReference type="ARBA" id="ARBA00004141"/>
    </source>
</evidence>
<comment type="similarity">
    <text evidence="3">Belongs to the peptidase M50B family.</text>
</comment>
<evidence type="ECO:0000256" key="10">
    <source>
        <dbReference type="SAM" id="MobiDB-lite"/>
    </source>
</evidence>
<feature type="compositionally biased region" description="Polar residues" evidence="10">
    <location>
        <begin position="101"/>
        <end position="112"/>
    </location>
</feature>
<evidence type="ECO:0000313" key="14">
    <source>
        <dbReference type="Proteomes" id="UP000654482"/>
    </source>
</evidence>
<comment type="subcellular location">
    <subcellularLocation>
        <location evidence="2">Membrane</location>
        <topology evidence="2">Multi-pass membrane protein</topology>
    </subcellularLocation>
</comment>
<evidence type="ECO:0000256" key="8">
    <source>
        <dbReference type="ARBA" id="ARBA00022989"/>
    </source>
</evidence>
<evidence type="ECO:0000256" key="6">
    <source>
        <dbReference type="ARBA" id="ARBA00022801"/>
    </source>
</evidence>
<comment type="cofactor">
    <cofactor evidence="1">
        <name>Zn(2+)</name>
        <dbReference type="ChEBI" id="CHEBI:29105"/>
    </cofactor>
</comment>
<keyword evidence="8 11" id="KW-1133">Transmembrane helix</keyword>
<feature type="transmembrane region" description="Helical" evidence="11">
    <location>
        <begin position="271"/>
        <end position="288"/>
    </location>
</feature>
<evidence type="ECO:0000256" key="4">
    <source>
        <dbReference type="ARBA" id="ARBA00022670"/>
    </source>
</evidence>
<evidence type="ECO:0000256" key="11">
    <source>
        <dbReference type="SAM" id="Phobius"/>
    </source>
</evidence>
<feature type="transmembrane region" description="Helical" evidence="11">
    <location>
        <begin position="237"/>
        <end position="259"/>
    </location>
</feature>
<feature type="transmembrane region" description="Helical" evidence="11">
    <location>
        <begin position="37"/>
        <end position="58"/>
    </location>
</feature>
<reference evidence="13" key="1">
    <citation type="submission" date="2020-10" db="EMBL/GenBank/DDBJ databases">
        <authorList>
            <person name="Castelo-Branco R."/>
            <person name="Eusebio N."/>
            <person name="Adriana R."/>
            <person name="Vieira A."/>
            <person name="Brugerolle De Fraissinette N."/>
            <person name="Rezende De Castro R."/>
            <person name="Schneider M.P."/>
            <person name="Vasconcelos V."/>
            <person name="Leao P.N."/>
        </authorList>
    </citation>
    <scope>NUCLEOTIDE SEQUENCE</scope>
    <source>
        <strain evidence="13">LEGE 07157</strain>
    </source>
</reference>
<keyword evidence="7" id="KW-0809">Transit peptide</keyword>
<name>A0A8J7B893_9CYAN</name>
<keyword evidence="5 11" id="KW-0812">Transmembrane</keyword>
<evidence type="ECO:0000256" key="3">
    <source>
        <dbReference type="ARBA" id="ARBA00007931"/>
    </source>
</evidence>
<evidence type="ECO:0000256" key="1">
    <source>
        <dbReference type="ARBA" id="ARBA00001947"/>
    </source>
</evidence>
<dbReference type="GO" id="GO:0008233">
    <property type="term" value="F:peptidase activity"/>
    <property type="evidence" value="ECO:0007669"/>
    <property type="project" value="UniProtKB-KW"/>
</dbReference>
<dbReference type="GO" id="GO:0016020">
    <property type="term" value="C:membrane"/>
    <property type="evidence" value="ECO:0007669"/>
    <property type="project" value="UniProtKB-SubCell"/>
</dbReference>
<evidence type="ECO:0000313" key="13">
    <source>
        <dbReference type="EMBL" id="MBE9115195.1"/>
    </source>
</evidence>
<dbReference type="PANTHER" id="PTHR31412:SF0">
    <property type="entry name" value="ZINC METALLOPROTEASE EGY1, CHLOROPLASTIC-RELATED"/>
    <property type="match status" value="1"/>
</dbReference>
<gene>
    <name evidence="13" type="ORF">IQ249_04705</name>
</gene>
<keyword evidence="4 13" id="KW-0645">Protease</keyword>
<feature type="transmembrane region" description="Helical" evidence="11">
    <location>
        <begin position="368"/>
        <end position="387"/>
    </location>
</feature>
<feature type="transmembrane region" description="Helical" evidence="11">
    <location>
        <begin position="399"/>
        <end position="418"/>
    </location>
</feature>
<dbReference type="PANTHER" id="PTHR31412">
    <property type="entry name" value="ZINC METALLOPROTEASE EGY1"/>
    <property type="match status" value="1"/>
</dbReference>
<organism evidence="13 14">
    <name type="scientific">Lusitaniella coriacea LEGE 07157</name>
    <dbReference type="NCBI Taxonomy" id="945747"/>
    <lineage>
        <taxon>Bacteria</taxon>
        <taxon>Bacillati</taxon>
        <taxon>Cyanobacteriota</taxon>
        <taxon>Cyanophyceae</taxon>
        <taxon>Spirulinales</taxon>
        <taxon>Lusitaniellaceae</taxon>
        <taxon>Lusitaniella</taxon>
    </lineage>
</organism>
<proteinExistence type="inferred from homology"/>
<protein>
    <submittedName>
        <fullName evidence="13">Site-2 protease family protein</fullName>
    </submittedName>
</protein>
<feature type="transmembrane region" description="Helical" evidence="11">
    <location>
        <begin position="300"/>
        <end position="318"/>
    </location>
</feature>